<keyword evidence="1 4" id="KW-0349">Heme</keyword>
<dbReference type="InterPro" id="IPR011429">
    <property type="entry name" value="Cyt_c_Planctomycete-type"/>
</dbReference>
<evidence type="ECO:0000256" key="5">
    <source>
        <dbReference type="SAM" id="SignalP"/>
    </source>
</evidence>
<gene>
    <name evidence="7" type="ORF">Fuma_01795</name>
</gene>
<dbReference type="RefSeq" id="WP_083731914.1">
    <property type="nucleotide sequence ID" value="NZ_CP017641.1"/>
</dbReference>
<evidence type="ECO:0000256" key="1">
    <source>
        <dbReference type="ARBA" id="ARBA00022617"/>
    </source>
</evidence>
<dbReference type="InterPro" id="IPR022655">
    <property type="entry name" value="DUF1553"/>
</dbReference>
<sequence precursor="true">MRMNFRPLPLPLILAAALPCLSSSSLLALDEVPETAASAAAIEHFEKKIRPLLSARCYSCHSAKAKTVHGGLLLDSAAGIAKGGDSGPAISPKTPDESLLLTVLKYSDDDIQMPPKGKLPDDEIALLTDWVRRGAVFPKSDDAVMLMDDGIDFDEGRKFWSFQPANEQPLPDVRHKTWPAQRMDHFLLAAMEQNDLQPSPEAGKATLLRRLSFDLTGLPPAPEDVEAFLLDNRPDAYERQVDRLLQSPQFGERWARFWLDLARYTDKTASWLDSTGDAHLYRDWIVQAMNQDMPYDEFVKRQLATDMMPSTGPEDLPALGFLGLSPNYWKELKLPCEIIKVIVADEWEERVDAVTRTYLGLTVACARCHDHKFDPISTEDYYALAGIFASCRIAGRPTIEEELYEPVKEAKSKVEGLQKTLASLKKKKPVPTEKINELTQQIKIIEESTPYYNTPVATVMVEESLHVVRAGKRADEGSTLDYRPEPQDLNLFIRGNPNRLGDVVPRRFLTVLSPSSSSPQRFNNGSGRLELAEAITSDAASLTARVIVNRIWGRYFGQGLVTTPSNFGQLGARPSHPELLDDMAARFIKNGWSLKTLHREIVLSATYRQSSNPDAADMNVDPDNRLLSRMPRRRLDYEQWRDAMLLSSGQLDQTLGGPAVTLDDNNNHRRTLYATVHRRDMSNVLLSHDFPDPTSHSPMRQQTTTALQGLYALNGPLLSHQADALAARLISDCETDEARIDRAYHLLFSRPPTNRERQLGLAFLQDTGEPADGESAAGDQAADAWPKYAHVLLMSNEFAYVD</sequence>
<feature type="signal peptide" evidence="5">
    <location>
        <begin position="1"/>
        <end position="28"/>
    </location>
</feature>
<feature type="chain" id="PRO_5012591522" evidence="5">
    <location>
        <begin position="29"/>
        <end position="802"/>
    </location>
</feature>
<keyword evidence="8" id="KW-1185">Reference proteome</keyword>
<dbReference type="Pfam" id="PF07635">
    <property type="entry name" value="PSCyt1"/>
    <property type="match status" value="1"/>
</dbReference>
<dbReference type="GO" id="GO:0009055">
    <property type="term" value="F:electron transfer activity"/>
    <property type="evidence" value="ECO:0007669"/>
    <property type="project" value="InterPro"/>
</dbReference>
<evidence type="ECO:0000313" key="8">
    <source>
        <dbReference type="Proteomes" id="UP000187735"/>
    </source>
</evidence>
<evidence type="ECO:0000256" key="2">
    <source>
        <dbReference type="ARBA" id="ARBA00022723"/>
    </source>
</evidence>
<dbReference type="SUPFAM" id="SSF46626">
    <property type="entry name" value="Cytochrome c"/>
    <property type="match status" value="1"/>
</dbReference>
<dbReference type="Proteomes" id="UP000187735">
    <property type="component" value="Chromosome"/>
</dbReference>
<dbReference type="Pfam" id="PF07587">
    <property type="entry name" value="PSD1"/>
    <property type="match status" value="1"/>
</dbReference>
<dbReference type="AlphaFoldDB" id="A0A1P8WDP8"/>
<dbReference type="GO" id="GO:0046872">
    <property type="term" value="F:metal ion binding"/>
    <property type="evidence" value="ECO:0007669"/>
    <property type="project" value="UniProtKB-KW"/>
</dbReference>
<dbReference type="PANTHER" id="PTHR35889">
    <property type="entry name" value="CYCLOINULO-OLIGOSACCHARIDE FRUCTANOTRANSFERASE-RELATED"/>
    <property type="match status" value="1"/>
</dbReference>
<organism evidence="7 8">
    <name type="scientific">Fuerstiella marisgermanici</name>
    <dbReference type="NCBI Taxonomy" id="1891926"/>
    <lineage>
        <taxon>Bacteria</taxon>
        <taxon>Pseudomonadati</taxon>
        <taxon>Planctomycetota</taxon>
        <taxon>Planctomycetia</taxon>
        <taxon>Planctomycetales</taxon>
        <taxon>Planctomycetaceae</taxon>
        <taxon>Fuerstiella</taxon>
    </lineage>
</organism>
<accession>A0A1P8WDP8</accession>
<dbReference type="EMBL" id="CP017641">
    <property type="protein sequence ID" value="APZ92186.1"/>
    <property type="molecule type" value="Genomic_DNA"/>
</dbReference>
<dbReference type="GO" id="GO:0020037">
    <property type="term" value="F:heme binding"/>
    <property type="evidence" value="ECO:0007669"/>
    <property type="project" value="InterPro"/>
</dbReference>
<dbReference type="InterPro" id="IPR011444">
    <property type="entry name" value="DUF1549"/>
</dbReference>
<dbReference type="STRING" id="1891926.Fuma_01795"/>
<feature type="domain" description="Cytochrome c" evidence="6">
    <location>
        <begin position="36"/>
        <end position="135"/>
    </location>
</feature>
<protein>
    <submittedName>
        <fullName evidence="7">Planctomycete cytochrome C</fullName>
    </submittedName>
</protein>
<dbReference type="OrthoDB" id="127107at2"/>
<evidence type="ECO:0000256" key="4">
    <source>
        <dbReference type="PROSITE-ProRule" id="PRU00433"/>
    </source>
</evidence>
<dbReference type="PANTHER" id="PTHR35889:SF3">
    <property type="entry name" value="F-BOX DOMAIN-CONTAINING PROTEIN"/>
    <property type="match status" value="1"/>
</dbReference>
<dbReference type="KEGG" id="fmr:Fuma_01795"/>
<name>A0A1P8WDP8_9PLAN</name>
<evidence type="ECO:0000256" key="3">
    <source>
        <dbReference type="ARBA" id="ARBA00023004"/>
    </source>
</evidence>
<dbReference type="Pfam" id="PF07583">
    <property type="entry name" value="PSCyt2"/>
    <property type="match status" value="1"/>
</dbReference>
<dbReference type="PROSITE" id="PS51007">
    <property type="entry name" value="CYTC"/>
    <property type="match status" value="1"/>
</dbReference>
<evidence type="ECO:0000259" key="6">
    <source>
        <dbReference type="PROSITE" id="PS51007"/>
    </source>
</evidence>
<reference evidence="7 8" key="1">
    <citation type="journal article" date="2016" name="Front. Microbiol.">
        <title>Fuerstia marisgermanicae gen. nov., sp. nov., an Unusual Member of the Phylum Planctomycetes from the German Wadden Sea.</title>
        <authorList>
            <person name="Kohn T."/>
            <person name="Heuer A."/>
            <person name="Jogler M."/>
            <person name="Vollmers J."/>
            <person name="Boedeker C."/>
            <person name="Bunk B."/>
            <person name="Rast P."/>
            <person name="Borchert D."/>
            <person name="Glockner I."/>
            <person name="Freese H.M."/>
            <person name="Klenk H.P."/>
            <person name="Overmann J."/>
            <person name="Kaster A.K."/>
            <person name="Rohde M."/>
            <person name="Wiegand S."/>
            <person name="Jogler C."/>
        </authorList>
    </citation>
    <scope>NUCLEOTIDE SEQUENCE [LARGE SCALE GENOMIC DNA]</scope>
    <source>
        <strain evidence="7 8">NH11</strain>
    </source>
</reference>
<keyword evidence="2 4" id="KW-0479">Metal-binding</keyword>
<keyword evidence="5" id="KW-0732">Signal</keyword>
<keyword evidence="3 4" id="KW-0408">Iron</keyword>
<dbReference type="InterPro" id="IPR036909">
    <property type="entry name" value="Cyt_c-like_dom_sf"/>
</dbReference>
<proteinExistence type="predicted"/>
<dbReference type="InterPro" id="IPR009056">
    <property type="entry name" value="Cyt_c-like_dom"/>
</dbReference>
<evidence type="ECO:0000313" key="7">
    <source>
        <dbReference type="EMBL" id="APZ92186.1"/>
    </source>
</evidence>